<dbReference type="Pfam" id="PF02902">
    <property type="entry name" value="Peptidase_C48"/>
    <property type="match status" value="1"/>
</dbReference>
<protein>
    <submittedName>
        <fullName evidence="6">SENP1</fullName>
        <ecNumber evidence="6">3.4.22.68</ecNumber>
    </submittedName>
</protein>
<name>A0A6J8CEC1_MYTCO</name>
<dbReference type="Proteomes" id="UP000507470">
    <property type="component" value="Unassembled WGS sequence"/>
</dbReference>
<dbReference type="Gene3D" id="3.40.395.10">
    <property type="entry name" value="Adenoviral Proteinase, Chain A"/>
    <property type="match status" value="1"/>
</dbReference>
<reference evidence="6 7" key="1">
    <citation type="submission" date="2020-06" db="EMBL/GenBank/DDBJ databases">
        <authorList>
            <person name="Li R."/>
            <person name="Bekaert M."/>
        </authorList>
    </citation>
    <scope>NUCLEOTIDE SEQUENCE [LARGE SCALE GENOMIC DNA]</scope>
    <source>
        <strain evidence="7">wild</strain>
    </source>
</reference>
<proteinExistence type="inferred from homology"/>
<keyword evidence="7" id="KW-1185">Reference proteome</keyword>
<evidence type="ECO:0000259" key="5">
    <source>
        <dbReference type="PROSITE" id="PS50600"/>
    </source>
</evidence>
<evidence type="ECO:0000313" key="6">
    <source>
        <dbReference type="EMBL" id="CAC5394833.1"/>
    </source>
</evidence>
<organism evidence="6 7">
    <name type="scientific">Mytilus coruscus</name>
    <name type="common">Sea mussel</name>
    <dbReference type="NCBI Taxonomy" id="42192"/>
    <lineage>
        <taxon>Eukaryota</taxon>
        <taxon>Metazoa</taxon>
        <taxon>Spiralia</taxon>
        <taxon>Lophotrochozoa</taxon>
        <taxon>Mollusca</taxon>
        <taxon>Bivalvia</taxon>
        <taxon>Autobranchia</taxon>
        <taxon>Pteriomorphia</taxon>
        <taxon>Mytilida</taxon>
        <taxon>Mytiloidea</taxon>
        <taxon>Mytilidae</taxon>
        <taxon>Mytilinae</taxon>
        <taxon>Mytilus</taxon>
    </lineage>
</organism>
<comment type="similarity">
    <text evidence="1">Belongs to the peptidase C48 family.</text>
</comment>
<dbReference type="EMBL" id="CACVKT020005390">
    <property type="protein sequence ID" value="CAC5394833.1"/>
    <property type="molecule type" value="Genomic_DNA"/>
</dbReference>
<dbReference type="SUPFAM" id="SSF54001">
    <property type="entry name" value="Cysteine proteinases"/>
    <property type="match status" value="1"/>
</dbReference>
<accession>A0A6J8CEC1</accession>
<evidence type="ECO:0000313" key="7">
    <source>
        <dbReference type="Proteomes" id="UP000507470"/>
    </source>
</evidence>
<feature type="domain" description="Ubiquitin-like protease family profile" evidence="5">
    <location>
        <begin position="9"/>
        <end position="161"/>
    </location>
</feature>
<dbReference type="InterPro" id="IPR003653">
    <property type="entry name" value="Peptidase_C48_C"/>
</dbReference>
<dbReference type="GO" id="GO:0005634">
    <property type="term" value="C:nucleus"/>
    <property type="evidence" value="ECO:0007669"/>
    <property type="project" value="TreeGrafter"/>
</dbReference>
<evidence type="ECO:0000256" key="4">
    <source>
        <dbReference type="ARBA" id="ARBA00022807"/>
    </source>
</evidence>
<gene>
    <name evidence="6" type="ORF">MCOR_29550</name>
</gene>
<evidence type="ECO:0000256" key="2">
    <source>
        <dbReference type="ARBA" id="ARBA00022670"/>
    </source>
</evidence>
<dbReference type="EC" id="3.4.22.68" evidence="6"/>
<dbReference type="PANTHER" id="PTHR12606:SF10">
    <property type="entry name" value="SENTRIN-SPECIFIC PROTEASE 5"/>
    <property type="match status" value="1"/>
</dbReference>
<evidence type="ECO:0000256" key="3">
    <source>
        <dbReference type="ARBA" id="ARBA00022801"/>
    </source>
</evidence>
<evidence type="ECO:0000256" key="1">
    <source>
        <dbReference type="ARBA" id="ARBA00005234"/>
    </source>
</evidence>
<dbReference type="PANTHER" id="PTHR12606">
    <property type="entry name" value="SENTRIN/SUMO-SPECIFIC PROTEASE"/>
    <property type="match status" value="1"/>
</dbReference>
<keyword evidence="4" id="KW-0788">Thiol protease</keyword>
<dbReference type="OrthoDB" id="10033651at2759"/>
<sequence>MVCYNDELVNIEDKGIMTDTSIQSNAYILYYEQTELVINAYLAIIQRDHRDLVLCLDTFFLIEKKRDLKSIKSINTVDTVLIPVPSNNHWSLLVVQSKNQTVFVLDSSGGTNKKAVEFIRSLYKKEFSIDLSYTKKLKHKISLQENGYDCGVFVLLYSEALAGGQSLCFTKNEIATARQRIRQRIMKAVIKSI</sequence>
<keyword evidence="3 6" id="KW-0378">Hydrolase</keyword>
<dbReference type="GO" id="GO:0006508">
    <property type="term" value="P:proteolysis"/>
    <property type="evidence" value="ECO:0007669"/>
    <property type="project" value="UniProtKB-KW"/>
</dbReference>
<keyword evidence="2" id="KW-0645">Protease</keyword>
<dbReference type="PROSITE" id="PS50600">
    <property type="entry name" value="ULP_PROTEASE"/>
    <property type="match status" value="1"/>
</dbReference>
<dbReference type="GO" id="GO:0016926">
    <property type="term" value="P:protein desumoylation"/>
    <property type="evidence" value="ECO:0007669"/>
    <property type="project" value="TreeGrafter"/>
</dbReference>
<dbReference type="InterPro" id="IPR038765">
    <property type="entry name" value="Papain-like_cys_pep_sf"/>
</dbReference>
<dbReference type="AlphaFoldDB" id="A0A6J8CEC1"/>
<dbReference type="GO" id="GO:0016929">
    <property type="term" value="F:deSUMOylase activity"/>
    <property type="evidence" value="ECO:0007669"/>
    <property type="project" value="TreeGrafter"/>
</dbReference>